<evidence type="ECO:0000313" key="2">
    <source>
        <dbReference type="EMBL" id="GAG57272.1"/>
    </source>
</evidence>
<dbReference type="InterPro" id="IPR002478">
    <property type="entry name" value="PUA"/>
</dbReference>
<sequence length="165" mass="18127">MDGHLQRAIQAIDNQFGEGVGLTLLPQTKTIVMNKVSSLDAMYEIIVDGYIVGRLRFDIPKRGYTFLLAHEGARRIGKISKQKWVSIHDGVLQYLIDGANLMLPGVQGCDSGIEEKDDVWIINPEGVVIGSGIARMSGEKMAQEDKGLIYSWNIAGITPEEPNLS</sequence>
<dbReference type="AlphaFoldDB" id="X0ZGH2"/>
<dbReference type="Pfam" id="PF01472">
    <property type="entry name" value="PUA"/>
    <property type="match status" value="1"/>
</dbReference>
<accession>X0ZGH2</accession>
<dbReference type="InterPro" id="IPR036974">
    <property type="entry name" value="PUA_sf"/>
</dbReference>
<dbReference type="InterPro" id="IPR015947">
    <property type="entry name" value="PUA-like_sf"/>
</dbReference>
<dbReference type="PROSITE" id="PS50890">
    <property type="entry name" value="PUA"/>
    <property type="match status" value="1"/>
</dbReference>
<dbReference type="NCBIfam" id="TIGR00451">
    <property type="entry name" value="unchar_dom_2"/>
    <property type="match status" value="1"/>
</dbReference>
<dbReference type="CDD" id="cd07953">
    <property type="entry name" value="PUA"/>
    <property type="match status" value="1"/>
</dbReference>
<gene>
    <name evidence="2" type="ORF">S01H4_03412</name>
</gene>
<dbReference type="SMART" id="SM00359">
    <property type="entry name" value="PUA"/>
    <property type="match status" value="1"/>
</dbReference>
<dbReference type="EMBL" id="BART01000835">
    <property type="protein sequence ID" value="GAG57272.1"/>
    <property type="molecule type" value="Genomic_DNA"/>
</dbReference>
<dbReference type="SUPFAM" id="SSF88697">
    <property type="entry name" value="PUA domain-like"/>
    <property type="match status" value="1"/>
</dbReference>
<dbReference type="GO" id="GO:0003723">
    <property type="term" value="F:RNA binding"/>
    <property type="evidence" value="ECO:0007669"/>
    <property type="project" value="InterPro"/>
</dbReference>
<feature type="domain" description="PUA" evidence="1">
    <location>
        <begin position="83"/>
        <end position="158"/>
    </location>
</feature>
<organism evidence="2">
    <name type="scientific">marine sediment metagenome</name>
    <dbReference type="NCBI Taxonomy" id="412755"/>
    <lineage>
        <taxon>unclassified sequences</taxon>
        <taxon>metagenomes</taxon>
        <taxon>ecological metagenomes</taxon>
    </lineage>
</organism>
<dbReference type="Gene3D" id="2.30.130.10">
    <property type="entry name" value="PUA domain"/>
    <property type="match status" value="1"/>
</dbReference>
<name>X0ZGH2_9ZZZZ</name>
<protein>
    <recommendedName>
        <fullName evidence="1">PUA domain-containing protein</fullName>
    </recommendedName>
</protein>
<evidence type="ECO:0000259" key="1">
    <source>
        <dbReference type="SMART" id="SM00359"/>
    </source>
</evidence>
<reference evidence="2" key="1">
    <citation type="journal article" date="2014" name="Front. Microbiol.">
        <title>High frequency of phylogenetically diverse reductive dehalogenase-homologous genes in deep subseafloor sedimentary metagenomes.</title>
        <authorList>
            <person name="Kawai M."/>
            <person name="Futagami T."/>
            <person name="Toyoda A."/>
            <person name="Takaki Y."/>
            <person name="Nishi S."/>
            <person name="Hori S."/>
            <person name="Arai W."/>
            <person name="Tsubouchi T."/>
            <person name="Morono Y."/>
            <person name="Uchiyama I."/>
            <person name="Ito T."/>
            <person name="Fujiyama A."/>
            <person name="Inagaki F."/>
            <person name="Takami H."/>
        </authorList>
    </citation>
    <scope>NUCLEOTIDE SEQUENCE</scope>
    <source>
        <strain evidence="2">Expedition CK06-06</strain>
    </source>
</reference>
<comment type="caution">
    <text evidence="2">The sequence shown here is derived from an EMBL/GenBank/DDBJ whole genome shotgun (WGS) entry which is preliminary data.</text>
</comment>
<dbReference type="InterPro" id="IPR004521">
    <property type="entry name" value="Uncharacterised_CHP00451"/>
</dbReference>
<proteinExistence type="predicted"/>